<evidence type="ECO:0008006" key="6">
    <source>
        <dbReference type="Google" id="ProtNLM"/>
    </source>
</evidence>
<sequence length="1320" mass="144432">MTTKTKTERKKETMASTPAQPPLLRDVIDIKPSISTSDFVLKLAEAVSDEGAAAALRDYVVTDRLLENFDEALGLIKAALDGHTSKAAYLHGSFGSGKSHFMAVLHALLRGNQAALARTEFDATLTKHEWLSVERKRFLLVPYHMLGAKSLEQRVLGGYVSHVKALHPDAPTPQVYRTDSLFEDVRRLRANVGDEKFIAGLAGGAANAVDEDDEWGEAFSWSSALLDTALTAEQLDSTDANLNIVSPTTPAELRAKLVHDAIAGWFPGFAQNAKEDEFGFISLDAGLAVIAAHAKALGYDGLILFMDELILWLANRIHDQKFVSREADKITNFVEGADSRRAIPVVSFIARQRDLRELVGEEVSGAAETAIQDSLNLASGRFDKITLEDRNLPQIAHARLLRPKDTEAAAKLDAAFTKAKRVGPQVWDVLLGSEEGTTGADEESFRLTYPFSPAFMDTLVHISSALQRSRTGLKLMGQLLADHRDEARLEQLIPLGDLYPVIADGGDKPFVDSLKAEFQAADKLYRTKLRPYLLGVSEITEEDIERYRNRPDSITDPQLAQRCRNFIGDNRLMCTLLLSALAPSVPALRDLTIRRLGALNHGSVVSPIPGAEVGVIKSKVADWAARFAEIKETGTQVNPGVRLELAGVDVDSVIANANVNDNPGNRRALARRLLAEELGVETHDGRLDSDELKLVWRGSNRSVEVVFGNIADPDSLPDHEFTPSFEGSWRFVVDFPYDENEYGPAEDANRIRDLRARGGEQRPRTMAWIPTRLSAARFQDFRRLVTIDYALSDQRRFDTQYAGHLNADNRARAKALLEGQRESLAKTVKAALKQAYGLAEKKSSDVELGFDDHFEPLPDVPDLRPSIGQSLHDAARHVAGKLLTHQYPAHPDLDPDGHGIPVKSADARTVFTHVRAASEASDRRVEIPAKDRPLMKRIAGPLGLGQQKEAYFELSTRWADHFRQQARVDGVTGDLGVVRLTEWLDRPEPMGLDPFLANLVIASFAELDDRVWVRGGGLLDPAPEPSAIKSGDALRTQPLPEEDTWQEARRRYEEIFGSKAPTLRRSRIVGRFARDIVEAARRYQPHATDLVKELEKRAELLGLDDADGSGRLALARRSLALLDALLAADKGAAAGSGSAKQIIGVLAGFDLGEVSGDRYGTSVKQAESVASALARAAWDMLKLAPNYGPEGMAVLEELRGAARVDQRTSNLPEALTDARRAIIRVVERSQAAAAVPAPSPARTPAPEQPAKAAPGPDSMDLTTPTSHPPVSTEPTTRRPSRSGGGRTTAARAVAELRAELDELAAREPNVTIEITWRVVE</sequence>
<organism evidence="4 5">
    <name type="scientific">Kitasatospora cineracea</name>
    <dbReference type="NCBI Taxonomy" id="88074"/>
    <lineage>
        <taxon>Bacteria</taxon>
        <taxon>Bacillati</taxon>
        <taxon>Actinomycetota</taxon>
        <taxon>Actinomycetes</taxon>
        <taxon>Kitasatosporales</taxon>
        <taxon>Streptomycetaceae</taxon>
        <taxon>Kitasatospora</taxon>
    </lineage>
</organism>
<gene>
    <name evidence="4" type="ORF">EDD39_6327</name>
</gene>
<feature type="compositionally biased region" description="Pro residues" evidence="1">
    <location>
        <begin position="1237"/>
        <end position="1247"/>
    </location>
</feature>
<comment type="caution">
    <text evidence="4">The sequence shown here is derived from an EMBL/GenBank/DDBJ whole genome shotgun (WGS) entry which is preliminary data.</text>
</comment>
<proteinExistence type="predicted"/>
<feature type="domain" description="ATPase PglY C-terminal" evidence="3">
    <location>
        <begin position="1049"/>
        <end position="1230"/>
    </location>
</feature>
<evidence type="ECO:0000313" key="5">
    <source>
        <dbReference type="Proteomes" id="UP000267408"/>
    </source>
</evidence>
<dbReference type="Pfam" id="PF26382">
    <property type="entry name" value="BREX_PglY_6th"/>
    <property type="match status" value="1"/>
</dbReference>
<dbReference type="InterPro" id="IPR058748">
    <property type="entry name" value="PglY_5th"/>
</dbReference>
<feature type="compositionally biased region" description="Polar residues" evidence="1">
    <location>
        <begin position="1260"/>
        <end position="1273"/>
    </location>
</feature>
<evidence type="ECO:0000259" key="3">
    <source>
        <dbReference type="Pfam" id="PF26382"/>
    </source>
</evidence>
<protein>
    <recommendedName>
        <fullName evidence="6">Phage resistance protein</fullName>
    </recommendedName>
</protein>
<evidence type="ECO:0000259" key="2">
    <source>
        <dbReference type="Pfam" id="PF26381"/>
    </source>
</evidence>
<evidence type="ECO:0000256" key="1">
    <source>
        <dbReference type="SAM" id="MobiDB-lite"/>
    </source>
</evidence>
<dbReference type="EMBL" id="RJVJ01000002">
    <property type="protein sequence ID" value="ROR38155.1"/>
    <property type="molecule type" value="Genomic_DNA"/>
</dbReference>
<feature type="domain" description="ATPase PglY 5th" evidence="2">
    <location>
        <begin position="905"/>
        <end position="1005"/>
    </location>
</feature>
<feature type="region of interest" description="Disordered" evidence="1">
    <location>
        <begin position="1232"/>
        <end position="1291"/>
    </location>
</feature>
<evidence type="ECO:0000313" key="4">
    <source>
        <dbReference type="EMBL" id="ROR38155.1"/>
    </source>
</evidence>
<dbReference type="InterPro" id="IPR058747">
    <property type="entry name" value="PglY_C"/>
</dbReference>
<dbReference type="Pfam" id="PF26381">
    <property type="entry name" value="BREX_PglY_5th"/>
    <property type="match status" value="1"/>
</dbReference>
<accession>A0A8G1UCE2</accession>
<dbReference type="Proteomes" id="UP000267408">
    <property type="component" value="Unassembled WGS sequence"/>
</dbReference>
<name>A0A8G1UCE2_9ACTN</name>
<reference evidence="4 5" key="1">
    <citation type="submission" date="2018-11" db="EMBL/GenBank/DDBJ databases">
        <title>Sequencing the genomes of 1000 actinobacteria strains.</title>
        <authorList>
            <person name="Klenk H.-P."/>
        </authorList>
    </citation>
    <scope>NUCLEOTIDE SEQUENCE [LARGE SCALE GENOMIC DNA]</scope>
    <source>
        <strain evidence="4 5">DSM 44780</strain>
    </source>
</reference>